<keyword evidence="7" id="KW-0539">Nucleus</keyword>
<dbReference type="SUPFAM" id="SSF57667">
    <property type="entry name" value="beta-beta-alpha zinc fingers"/>
    <property type="match status" value="1"/>
</dbReference>
<keyword evidence="11" id="KW-1185">Reference proteome</keyword>
<protein>
    <recommendedName>
        <fullName evidence="9">BED-type domain-containing protein</fullName>
    </recommendedName>
</protein>
<proteinExistence type="predicted"/>
<dbReference type="GO" id="GO:0009791">
    <property type="term" value="P:post-embryonic development"/>
    <property type="evidence" value="ECO:0007669"/>
    <property type="project" value="UniProtKB-ARBA"/>
</dbReference>
<evidence type="ECO:0000313" key="11">
    <source>
        <dbReference type="Proteomes" id="UP001153954"/>
    </source>
</evidence>
<sequence length="300" mass="34349">MDRKRSRLWSFFTLTSNDKAKCDLCNSFYSVKGGSTTNLKKHLMKKHRSIYETIIPCSVTDTAVLEPIPSTSASSESINPLIKKNETNPQQTKLTAFIKRPVGVVREKKINYLIFKMIIKDLQPFSIREDADFKELINYLETGYKIPSRYILNNTLLDAQYTEVQKKLKEELESVKYVSITTDGWTSRATTSYQAVTAHYLLNWVLKSALLGCFECHERHTAEYIKNELNRLLIHWSIQNKIFVCVTDNAANMKAAIRLSNYEHLTCVAHTLNLVVRAGLQDCELGDLIKKNKSHCGTFP</sequence>
<comment type="caution">
    <text evidence="10">The sequence shown here is derived from an EMBL/GenBank/DDBJ whole genome shotgun (WGS) entry which is preliminary data.</text>
</comment>
<evidence type="ECO:0000256" key="1">
    <source>
        <dbReference type="ARBA" id="ARBA00004123"/>
    </source>
</evidence>
<evidence type="ECO:0000256" key="6">
    <source>
        <dbReference type="ARBA" id="ARBA00023163"/>
    </source>
</evidence>
<reference evidence="10" key="1">
    <citation type="submission" date="2022-03" db="EMBL/GenBank/DDBJ databases">
        <authorList>
            <person name="Tunstrom K."/>
        </authorList>
    </citation>
    <scope>NUCLEOTIDE SEQUENCE</scope>
</reference>
<evidence type="ECO:0000313" key="10">
    <source>
        <dbReference type="EMBL" id="CAH2101178.1"/>
    </source>
</evidence>
<dbReference type="InterPro" id="IPR052035">
    <property type="entry name" value="ZnF_BED_domain_contain"/>
</dbReference>
<accession>A0AAU9UT38</accession>
<keyword evidence="6" id="KW-0804">Transcription</keyword>
<dbReference type="Proteomes" id="UP001153954">
    <property type="component" value="Unassembled WGS sequence"/>
</dbReference>
<comment type="subcellular location">
    <subcellularLocation>
        <location evidence="1">Nucleus</location>
    </subcellularLocation>
</comment>
<dbReference type="InterPro" id="IPR003656">
    <property type="entry name" value="Znf_BED"/>
</dbReference>
<evidence type="ECO:0000259" key="9">
    <source>
        <dbReference type="PROSITE" id="PS50808"/>
    </source>
</evidence>
<dbReference type="AlphaFoldDB" id="A0AAU9UT38"/>
<dbReference type="GO" id="GO:0003677">
    <property type="term" value="F:DNA binding"/>
    <property type="evidence" value="ECO:0007669"/>
    <property type="project" value="InterPro"/>
</dbReference>
<dbReference type="EMBL" id="CAKOGL010000023">
    <property type="protein sequence ID" value="CAH2101178.1"/>
    <property type="molecule type" value="Genomic_DNA"/>
</dbReference>
<dbReference type="InterPro" id="IPR036236">
    <property type="entry name" value="Znf_C2H2_sf"/>
</dbReference>
<dbReference type="SUPFAM" id="SSF53098">
    <property type="entry name" value="Ribonuclease H-like"/>
    <property type="match status" value="1"/>
</dbReference>
<name>A0AAU9UT38_EUPED</name>
<keyword evidence="4" id="KW-0862">Zinc</keyword>
<organism evidence="10 11">
    <name type="scientific">Euphydryas editha</name>
    <name type="common">Edith's checkerspot</name>
    <dbReference type="NCBI Taxonomy" id="104508"/>
    <lineage>
        <taxon>Eukaryota</taxon>
        <taxon>Metazoa</taxon>
        <taxon>Ecdysozoa</taxon>
        <taxon>Arthropoda</taxon>
        <taxon>Hexapoda</taxon>
        <taxon>Insecta</taxon>
        <taxon>Pterygota</taxon>
        <taxon>Neoptera</taxon>
        <taxon>Endopterygota</taxon>
        <taxon>Lepidoptera</taxon>
        <taxon>Glossata</taxon>
        <taxon>Ditrysia</taxon>
        <taxon>Papilionoidea</taxon>
        <taxon>Nymphalidae</taxon>
        <taxon>Nymphalinae</taxon>
        <taxon>Euphydryas</taxon>
    </lineage>
</organism>
<keyword evidence="5" id="KW-0805">Transcription regulation</keyword>
<evidence type="ECO:0000256" key="5">
    <source>
        <dbReference type="ARBA" id="ARBA00023015"/>
    </source>
</evidence>
<feature type="domain" description="BED-type" evidence="9">
    <location>
        <begin position="3"/>
        <end position="54"/>
    </location>
</feature>
<dbReference type="SMART" id="SM00614">
    <property type="entry name" value="ZnF_BED"/>
    <property type="match status" value="1"/>
</dbReference>
<dbReference type="GO" id="GO:0005634">
    <property type="term" value="C:nucleus"/>
    <property type="evidence" value="ECO:0007669"/>
    <property type="project" value="UniProtKB-SubCell"/>
</dbReference>
<dbReference type="PROSITE" id="PS50808">
    <property type="entry name" value="ZF_BED"/>
    <property type="match status" value="1"/>
</dbReference>
<keyword evidence="2" id="KW-0479">Metal-binding</keyword>
<dbReference type="PANTHER" id="PTHR46481">
    <property type="entry name" value="ZINC FINGER BED DOMAIN-CONTAINING PROTEIN 4"/>
    <property type="match status" value="1"/>
</dbReference>
<dbReference type="Pfam" id="PF02892">
    <property type="entry name" value="zf-BED"/>
    <property type="match status" value="1"/>
</dbReference>
<evidence type="ECO:0000256" key="7">
    <source>
        <dbReference type="ARBA" id="ARBA00023242"/>
    </source>
</evidence>
<dbReference type="InterPro" id="IPR012337">
    <property type="entry name" value="RNaseH-like_sf"/>
</dbReference>
<evidence type="ECO:0000256" key="8">
    <source>
        <dbReference type="PROSITE-ProRule" id="PRU00027"/>
    </source>
</evidence>
<evidence type="ECO:0000256" key="3">
    <source>
        <dbReference type="ARBA" id="ARBA00022771"/>
    </source>
</evidence>
<evidence type="ECO:0000256" key="4">
    <source>
        <dbReference type="ARBA" id="ARBA00022833"/>
    </source>
</evidence>
<dbReference type="SUPFAM" id="SSF140996">
    <property type="entry name" value="Hermes dimerisation domain"/>
    <property type="match status" value="1"/>
</dbReference>
<keyword evidence="3 8" id="KW-0863">Zinc-finger</keyword>
<evidence type="ECO:0000256" key="2">
    <source>
        <dbReference type="ARBA" id="ARBA00022723"/>
    </source>
</evidence>
<dbReference type="PANTHER" id="PTHR46481:SF10">
    <property type="entry name" value="ZINC FINGER BED DOMAIN-CONTAINING PROTEIN 39"/>
    <property type="match status" value="1"/>
</dbReference>
<dbReference type="GO" id="GO:0008270">
    <property type="term" value="F:zinc ion binding"/>
    <property type="evidence" value="ECO:0007669"/>
    <property type="project" value="UniProtKB-KW"/>
</dbReference>
<gene>
    <name evidence="10" type="ORF">EEDITHA_LOCUS15962</name>
</gene>